<gene>
    <name evidence="2" type="ORF">Aiant_57230</name>
</gene>
<reference evidence="2 3" key="1">
    <citation type="submission" date="2020-08" db="EMBL/GenBank/DDBJ databases">
        <title>Whole genome shotgun sequence of Actinoplanes ianthinogenes NBRC 13996.</title>
        <authorList>
            <person name="Komaki H."/>
            <person name="Tamura T."/>
        </authorList>
    </citation>
    <scope>NUCLEOTIDE SEQUENCE [LARGE SCALE GENOMIC DNA]</scope>
    <source>
        <strain evidence="2 3">NBRC 13996</strain>
    </source>
</reference>
<dbReference type="RefSeq" id="WP_189334682.1">
    <property type="nucleotide sequence ID" value="NZ_AP023356.1"/>
</dbReference>
<dbReference type="Gene3D" id="2.70.70.10">
    <property type="entry name" value="Glucose Permease (Domain IIA)"/>
    <property type="match status" value="1"/>
</dbReference>
<dbReference type="EMBL" id="AP023356">
    <property type="protein sequence ID" value="BCJ45066.1"/>
    <property type="molecule type" value="Genomic_DNA"/>
</dbReference>
<proteinExistence type="predicted"/>
<dbReference type="InterPro" id="IPR011055">
    <property type="entry name" value="Dup_hybrid_motif"/>
</dbReference>
<organism evidence="2 3">
    <name type="scientific">Actinoplanes ianthinogenes</name>
    <dbReference type="NCBI Taxonomy" id="122358"/>
    <lineage>
        <taxon>Bacteria</taxon>
        <taxon>Bacillati</taxon>
        <taxon>Actinomycetota</taxon>
        <taxon>Actinomycetes</taxon>
        <taxon>Micromonosporales</taxon>
        <taxon>Micromonosporaceae</taxon>
        <taxon>Actinoplanes</taxon>
    </lineage>
</organism>
<evidence type="ECO:0008006" key="4">
    <source>
        <dbReference type="Google" id="ProtNLM"/>
    </source>
</evidence>
<evidence type="ECO:0000313" key="3">
    <source>
        <dbReference type="Proteomes" id="UP000676967"/>
    </source>
</evidence>
<dbReference type="Proteomes" id="UP000676967">
    <property type="component" value="Chromosome"/>
</dbReference>
<accession>A0ABN6CJ67</accession>
<protein>
    <recommendedName>
        <fullName evidence="4">Peptidase M23 domain-containing protein</fullName>
    </recommendedName>
</protein>
<name>A0ABN6CJ67_9ACTN</name>
<sequence length="178" mass="18581">MEPFDIDMSAPVDPAGARDGLGGPGQGGHTGPNWYIAFGMDLGADEGTEVFAPFDAHITKFQPHDPATDSGKVYGAQIFMRSPNDGMGAFCTHLTGTPDGLGIGTEVKRGDLLGTVFAHAGIPPHLHMAVCEVLGGVDGERRGVDLYQFFLDLERAAAGTVIPVTFAQDGSAPIPQTD</sequence>
<feature type="region of interest" description="Disordered" evidence="1">
    <location>
        <begin position="1"/>
        <end position="26"/>
    </location>
</feature>
<dbReference type="SUPFAM" id="SSF51261">
    <property type="entry name" value="Duplicated hybrid motif"/>
    <property type="match status" value="1"/>
</dbReference>
<keyword evidence="3" id="KW-1185">Reference proteome</keyword>
<evidence type="ECO:0000313" key="2">
    <source>
        <dbReference type="EMBL" id="BCJ45066.1"/>
    </source>
</evidence>
<evidence type="ECO:0000256" key="1">
    <source>
        <dbReference type="SAM" id="MobiDB-lite"/>
    </source>
</evidence>